<name>A0A077R2K3_9BASI</name>
<dbReference type="InterPro" id="IPR011257">
    <property type="entry name" value="DNA_glycosylase"/>
</dbReference>
<dbReference type="EMBL" id="HG529495">
    <property type="protein sequence ID" value="CDI51224.1"/>
    <property type="molecule type" value="Genomic_DNA"/>
</dbReference>
<evidence type="ECO:0000256" key="1">
    <source>
        <dbReference type="SAM" id="MobiDB-lite"/>
    </source>
</evidence>
<dbReference type="CDD" id="cd00056">
    <property type="entry name" value="ENDO3c"/>
    <property type="match status" value="1"/>
</dbReference>
<dbReference type="SUPFAM" id="SSF48150">
    <property type="entry name" value="DNA-glycosylase"/>
    <property type="match status" value="1"/>
</dbReference>
<feature type="region of interest" description="Disordered" evidence="1">
    <location>
        <begin position="1"/>
        <end position="113"/>
    </location>
</feature>
<dbReference type="SMART" id="SM00478">
    <property type="entry name" value="ENDO3c"/>
    <property type="match status" value="1"/>
</dbReference>
<organism evidence="3">
    <name type="scientific">Melanopsichium pennsylvanicum 4</name>
    <dbReference type="NCBI Taxonomy" id="1398559"/>
    <lineage>
        <taxon>Eukaryota</taxon>
        <taxon>Fungi</taxon>
        <taxon>Dikarya</taxon>
        <taxon>Basidiomycota</taxon>
        <taxon>Ustilaginomycotina</taxon>
        <taxon>Ustilaginomycetes</taxon>
        <taxon>Ustilaginales</taxon>
        <taxon>Ustilaginaceae</taxon>
        <taxon>Melanopsichium</taxon>
    </lineage>
</organism>
<dbReference type="CDD" id="cd04301">
    <property type="entry name" value="NAT_SF"/>
    <property type="match status" value="1"/>
</dbReference>
<dbReference type="Pfam" id="PF00730">
    <property type="entry name" value="HhH-GPD"/>
    <property type="match status" value="1"/>
</dbReference>
<protein>
    <submittedName>
        <fullName evidence="3">-gpd family base excision dna repair protein</fullName>
    </submittedName>
</protein>
<evidence type="ECO:0000313" key="3">
    <source>
        <dbReference type="EMBL" id="CDI51224.1"/>
    </source>
</evidence>
<dbReference type="InterPro" id="IPR016181">
    <property type="entry name" value="Acyl_CoA_acyltransferase"/>
</dbReference>
<dbReference type="Gene3D" id="3.40.630.30">
    <property type="match status" value="1"/>
</dbReference>
<evidence type="ECO:0000259" key="2">
    <source>
        <dbReference type="PROSITE" id="PS51186"/>
    </source>
</evidence>
<dbReference type="InterPro" id="IPR003265">
    <property type="entry name" value="HhH-GPD_domain"/>
</dbReference>
<sequence>MAPSTPTRTSARRAAAIAATRATSTASPAMKAEVDDVDLPPAPNSIVDSPAAKRKRGTDGAAVKSEPSEISDLLNTVTSGVKQEEGEGDEEIDDKATWSAPASPSKKQSTSERKLASYKASILGSPFPDHPLPTPAEAENVAWILGRFHGYKPESEGGRGLPRFTTPKGEDKFGGCGDVASVLDATIRTVLSCNTSNRNSAAAHRSMTEHFGIRNWQAIHDAPESELVEAIRCGGLANNKAKTIKGILSQTMQRHGKLSLDHLHDASDDEIMQELVGFNGVGPKVASCVLAFCIGRQSMAVDTHVFRLCKMLGWVREKANRDQTYYHLHERVPGHLKYPLHVLLIQHGKRCANCSAKGFATVKEEIKGSDGEDMVVEDRPCPLKSAGLLGRKGKALKDAADNDTGSAAVKKEEQGDSETISPSKKKVKTQVKTESDSSTSTATSTDGIDYTAALSAAQAASCTDLFKMIQKSRSTRSKNPICQRLKTSGFSLELHHGSSLSSEQRKRVFSLFEINMKSMYRNSVLGWKPTWKKAEMFHSDSRFLILRPPAEEGAEIAGFAMFRFDTEACASSGDPTAKMGEKQIEVLYLYEIQIRKKNQRDGLGKELMHVVYELARQTNMRKVMLTVFDENTAARRFYDRMGYHVDANSPSLDQERKSKVDFQIMFKQV</sequence>
<dbReference type="PROSITE" id="PS51186">
    <property type="entry name" value="GNAT"/>
    <property type="match status" value="1"/>
</dbReference>
<feature type="region of interest" description="Disordered" evidence="1">
    <location>
        <begin position="398"/>
        <end position="444"/>
    </location>
</feature>
<feature type="domain" description="N-acetyltransferase" evidence="2">
    <location>
        <begin position="498"/>
        <end position="669"/>
    </location>
</feature>
<dbReference type="Pfam" id="PF00583">
    <property type="entry name" value="Acetyltransf_1"/>
    <property type="match status" value="1"/>
</dbReference>
<dbReference type="GO" id="GO:0016747">
    <property type="term" value="F:acyltransferase activity, transferring groups other than amino-acyl groups"/>
    <property type="evidence" value="ECO:0007669"/>
    <property type="project" value="InterPro"/>
</dbReference>
<dbReference type="InterPro" id="IPR023170">
    <property type="entry name" value="HhH_base_excis_C"/>
</dbReference>
<dbReference type="GO" id="GO:0000702">
    <property type="term" value="F:oxidized base lesion DNA N-glycosylase activity"/>
    <property type="evidence" value="ECO:0007669"/>
    <property type="project" value="UniProtKB-ARBA"/>
</dbReference>
<dbReference type="Gene3D" id="1.10.1670.10">
    <property type="entry name" value="Helix-hairpin-Helix base-excision DNA repair enzymes (C-terminal)"/>
    <property type="match status" value="1"/>
</dbReference>
<dbReference type="Gene3D" id="1.10.340.30">
    <property type="entry name" value="Hypothetical protein, domain 2"/>
    <property type="match status" value="1"/>
</dbReference>
<dbReference type="PANTHER" id="PTHR47203">
    <property type="match status" value="1"/>
</dbReference>
<dbReference type="SUPFAM" id="SSF55729">
    <property type="entry name" value="Acyl-CoA N-acyltransferases (Nat)"/>
    <property type="match status" value="1"/>
</dbReference>
<proteinExistence type="predicted"/>
<dbReference type="InterPro" id="IPR000182">
    <property type="entry name" value="GNAT_dom"/>
</dbReference>
<reference evidence="3" key="1">
    <citation type="journal article" date="2014" name="Genome Biol. Evol.">
        <title>Gene Loss Rather Than Gene Gain Is Associated with a Host Jump from Monocots to Dicots in the Smut Fungus Melanopsichium pennsylvanicum.</title>
        <authorList>
            <person name="Sharma R."/>
            <person name="Mishra B."/>
            <person name="Runge F."/>
            <person name="Thines M."/>
        </authorList>
    </citation>
    <scope>NUCLEOTIDE SEQUENCE</scope>
    <source>
        <strain evidence="3">4</strain>
    </source>
</reference>
<dbReference type="PANTHER" id="PTHR47203:SF1">
    <property type="entry name" value="HYPOTHETICAL BASE EXCISION DNA REPAIR PROTEIN (EUROFUNG)"/>
    <property type="match status" value="1"/>
</dbReference>
<accession>A0A077R2K3</accession>
<dbReference type="GO" id="GO:0006285">
    <property type="term" value="P:base-excision repair, AP site formation"/>
    <property type="evidence" value="ECO:0007669"/>
    <property type="project" value="UniProtKB-ARBA"/>
</dbReference>
<dbReference type="AlphaFoldDB" id="A0A077R2K3"/>
<feature type="compositionally biased region" description="Low complexity" evidence="1">
    <location>
        <begin position="1"/>
        <end position="29"/>
    </location>
</feature>